<proteinExistence type="predicted"/>
<dbReference type="AlphaFoldDB" id="A0AA39XI69"/>
<dbReference type="Proteomes" id="UP001174934">
    <property type="component" value="Unassembled WGS sequence"/>
</dbReference>
<evidence type="ECO:0000256" key="1">
    <source>
        <dbReference type="SAM" id="MobiDB-lite"/>
    </source>
</evidence>
<protein>
    <submittedName>
        <fullName evidence="4">Uncharacterized protein</fullName>
    </submittedName>
</protein>
<evidence type="ECO:0000313" key="5">
    <source>
        <dbReference type="Proteomes" id="UP001174934"/>
    </source>
</evidence>
<feature type="region of interest" description="Disordered" evidence="1">
    <location>
        <begin position="383"/>
        <end position="441"/>
    </location>
</feature>
<feature type="compositionally biased region" description="Polar residues" evidence="1">
    <location>
        <begin position="300"/>
        <end position="329"/>
    </location>
</feature>
<feature type="transmembrane region" description="Helical" evidence="2">
    <location>
        <begin position="241"/>
        <end position="263"/>
    </location>
</feature>
<evidence type="ECO:0000256" key="2">
    <source>
        <dbReference type="SAM" id="Phobius"/>
    </source>
</evidence>
<feature type="region of interest" description="Disordered" evidence="1">
    <location>
        <begin position="271"/>
        <end position="366"/>
    </location>
</feature>
<keyword evidence="3" id="KW-0732">Signal</keyword>
<comment type="caution">
    <text evidence="4">The sequence shown here is derived from an EMBL/GenBank/DDBJ whole genome shotgun (WGS) entry which is preliminary data.</text>
</comment>
<keyword evidence="2" id="KW-0472">Membrane</keyword>
<keyword evidence="5" id="KW-1185">Reference proteome</keyword>
<sequence length="558" mass="58028">MRSIWSCSSCVVLLLFAIYGGEAAASHAGRERKDIIHRIAKAQVTGVPLRRDEDGTCATDYTACPASLSGGCCPSRYACATDSCYATTAGPTTACGKANYFACPATDSGGCCPVGYLCGPIQCELPAGLQNTLTSCPNDYFLCPASLNYGCCKNGMGCALNACYSTEPVTTTIYRPVTTTSDGHTITSTKTAVTVATPTAPTNLPVSDLNVAAKFIPSTVTKLPMTSSQSGSGGGLTNAQLGGIIAAVVILLIIVITATAVIYRRLNRVQDAVESKKGSTTDPQTKSRSHAQMEHYGRQLHNSPSEPDNMSNDPFITPNSNTSAANTPQIGGLAGQVRRGRSDSDNSAMQNGYPLGTSIDGSGNLRYASPDSNVGYFDLPARVQNMPGGRQPMRTSTDSHATHGQQGQFSYHWRQQSNASELSGDGSEHGGGPGSPLAVTELDGSGAYVELPVIDQDGGRSRSSSVTASPRPSLGHNRQRSGSNGPRVEAPTSAPGFGPLGVVSEEIIHGYYGPRDRQAGQTSVGMGVELDLSSPTVGRALQGPPGSLPSLRGPRPPQ</sequence>
<feature type="compositionally biased region" description="Polar residues" evidence="1">
    <location>
        <begin position="393"/>
        <end position="419"/>
    </location>
</feature>
<gene>
    <name evidence="4" type="ORF">B0T17DRAFT_7411</name>
</gene>
<feature type="compositionally biased region" description="Low complexity" evidence="1">
    <location>
        <begin position="541"/>
        <end position="558"/>
    </location>
</feature>
<feature type="region of interest" description="Disordered" evidence="1">
    <location>
        <begin position="454"/>
        <end position="501"/>
    </location>
</feature>
<accession>A0AA39XI69</accession>
<feature type="signal peptide" evidence="3">
    <location>
        <begin position="1"/>
        <end position="23"/>
    </location>
</feature>
<reference evidence="4" key="1">
    <citation type="submission" date="2023-06" db="EMBL/GenBank/DDBJ databases">
        <title>Genome-scale phylogeny and comparative genomics of the fungal order Sordariales.</title>
        <authorList>
            <consortium name="Lawrence Berkeley National Laboratory"/>
            <person name="Hensen N."/>
            <person name="Bonometti L."/>
            <person name="Westerberg I."/>
            <person name="Brannstrom I.O."/>
            <person name="Guillou S."/>
            <person name="Cros-Aarteil S."/>
            <person name="Calhoun S."/>
            <person name="Haridas S."/>
            <person name="Kuo A."/>
            <person name="Mondo S."/>
            <person name="Pangilinan J."/>
            <person name="Riley R."/>
            <person name="LaButti K."/>
            <person name="Andreopoulos B."/>
            <person name="Lipzen A."/>
            <person name="Chen C."/>
            <person name="Yanf M."/>
            <person name="Daum C."/>
            <person name="Ng V."/>
            <person name="Clum A."/>
            <person name="Steindorff A."/>
            <person name="Ohm R."/>
            <person name="Martin F."/>
            <person name="Silar P."/>
            <person name="Natvig D."/>
            <person name="Lalanne C."/>
            <person name="Gautier V."/>
            <person name="Ament-velasquez S.L."/>
            <person name="Kruys A."/>
            <person name="Hutchinson M.I."/>
            <person name="Powell A.J."/>
            <person name="Barry K."/>
            <person name="Miller A.N."/>
            <person name="Grigoriev I.V."/>
            <person name="Debuchy R."/>
            <person name="Gladieux P."/>
            <person name="Thoren M.H."/>
            <person name="Johannesson H."/>
        </authorList>
    </citation>
    <scope>NUCLEOTIDE SEQUENCE</scope>
    <source>
        <strain evidence="4">SMH3391-2</strain>
    </source>
</reference>
<feature type="chain" id="PRO_5041361205" evidence="3">
    <location>
        <begin position="24"/>
        <end position="558"/>
    </location>
</feature>
<organism evidence="4 5">
    <name type="scientific">Bombardia bombarda</name>
    <dbReference type="NCBI Taxonomy" id="252184"/>
    <lineage>
        <taxon>Eukaryota</taxon>
        <taxon>Fungi</taxon>
        <taxon>Dikarya</taxon>
        <taxon>Ascomycota</taxon>
        <taxon>Pezizomycotina</taxon>
        <taxon>Sordariomycetes</taxon>
        <taxon>Sordariomycetidae</taxon>
        <taxon>Sordariales</taxon>
        <taxon>Lasiosphaeriaceae</taxon>
        <taxon>Bombardia</taxon>
    </lineage>
</organism>
<name>A0AA39XI69_9PEZI</name>
<feature type="compositionally biased region" description="Polar residues" evidence="1">
    <location>
        <begin position="461"/>
        <end position="470"/>
    </location>
</feature>
<feature type="region of interest" description="Disordered" evidence="1">
    <location>
        <begin position="513"/>
        <end position="558"/>
    </location>
</feature>
<keyword evidence="2" id="KW-1133">Transmembrane helix</keyword>
<keyword evidence="2" id="KW-0812">Transmembrane</keyword>
<dbReference type="EMBL" id="JAULSR010000001">
    <property type="protein sequence ID" value="KAK0634469.1"/>
    <property type="molecule type" value="Genomic_DNA"/>
</dbReference>
<evidence type="ECO:0000256" key="3">
    <source>
        <dbReference type="SAM" id="SignalP"/>
    </source>
</evidence>
<evidence type="ECO:0000313" key="4">
    <source>
        <dbReference type="EMBL" id="KAK0634469.1"/>
    </source>
</evidence>